<evidence type="ECO:0000313" key="1">
    <source>
        <dbReference type="EMBL" id="KAI5679595.1"/>
    </source>
</evidence>
<keyword evidence="2" id="KW-1185">Reference proteome</keyword>
<gene>
    <name evidence="1" type="ORF">M9H77_00822</name>
</gene>
<organism evidence="1 2">
    <name type="scientific">Catharanthus roseus</name>
    <name type="common">Madagascar periwinkle</name>
    <name type="synonym">Vinca rosea</name>
    <dbReference type="NCBI Taxonomy" id="4058"/>
    <lineage>
        <taxon>Eukaryota</taxon>
        <taxon>Viridiplantae</taxon>
        <taxon>Streptophyta</taxon>
        <taxon>Embryophyta</taxon>
        <taxon>Tracheophyta</taxon>
        <taxon>Spermatophyta</taxon>
        <taxon>Magnoliopsida</taxon>
        <taxon>eudicotyledons</taxon>
        <taxon>Gunneridae</taxon>
        <taxon>Pentapetalae</taxon>
        <taxon>asterids</taxon>
        <taxon>lamiids</taxon>
        <taxon>Gentianales</taxon>
        <taxon>Apocynaceae</taxon>
        <taxon>Rauvolfioideae</taxon>
        <taxon>Vinceae</taxon>
        <taxon>Catharanthinae</taxon>
        <taxon>Catharanthus</taxon>
    </lineage>
</organism>
<protein>
    <submittedName>
        <fullName evidence="1">Uncharacterized protein</fullName>
    </submittedName>
</protein>
<evidence type="ECO:0000313" key="2">
    <source>
        <dbReference type="Proteomes" id="UP001060085"/>
    </source>
</evidence>
<comment type="caution">
    <text evidence="1">The sequence shown here is derived from an EMBL/GenBank/DDBJ whole genome shotgun (WGS) entry which is preliminary data.</text>
</comment>
<sequence>MSCASYSGRLAAQAIRPRIGELINVGISVNHMPIPPGNLFSSNQGELKRSLPVYDCPQCSLRKKEGRVNSDTYPEEKDIDIIVTYNDPSGAVRISTVKSRDLSASWIWRSPSDEDHHHTLSSQATRNQLLFEREFNGSENHNEQPMHGRETPHPLVSTLHPVKLKRRALRQERRERRAAELIQQSKETDNQMQEAAIERARELDTTVQGKYGIWRKEYENPNSDSTLKLMRDQIIMARAYATIAKAKNETSLYYSLLEHSRESQFAIGEATSDAELQPSALDRAKQMGHTLSAAKDLLYDCLTIARKLRAMLQSTEGSVNALKKKSAFLIQLAAKTVPKPLHCVPLLLSTDYFLHGYDDREFSNKEKLEDPSLYHYAIFSDNVLAASVVVNSTVLHAKEPEKHVFHIVTDKLNFAAMKMWFLVNPPPNAAIHVENVDDFTWLNSSYCPVLRQLESSRMIDYYFKAHQASTLTAGTDNLKYRNPKYLSMLNHLRFYLPEVYPKLDKILFLDDDIVVQKDLTPLWSIDLQGMVNGAVETCKESFHRFDKYLNFSNPMISENFHPNACGWAFGMNMFDLKEWKKRNITGIYHYWQDRNEDRTLWKLGTLPPGLITFYNLTYPLDRGWHVLGLGYDPALNQTEIENAAVVHYNGNYKPWLDLAINNLRLGVAANSSRLIAAAGSWSPLPPTMNIHPQPPTPTTESSVPGVGGIGVSNDHEATLLIRHLPEAIPFDTLSRLFSHYGASSVRPCSHARLRFLGKVLSVERASKPRETRKIQEKESRTENDPAAIDDKSRLGSYLAGEPIAQRLGVNYPFPPHLEYAYPPPDGNILTNIVNALVAVPRFYTQVLHLMNKMNIPAPFRAALPTPPLPTSVPVPPPVPPPPVPPPPAAFPNAENLSSGESEMESSDEEASEGKPKRKRIKREAIVGPAVDKDVVHEAVGLKPAALLPKEMPIIKKKNSVLQIRIAPKQIQNEETNQAGMELLESNKENSEDKTYATVEELKRGKLPPEEILSLPMFKNYSAGNASPVLYIKNLAKDVVADDFHFLFGSLFGSNDAARTNLTVKLMQEGRMRGQAFVTFPSIELARDALNLVNGYMFKGKPIIIQFGRNPGLAKANQEDGSYLGDVDLEWKFTCKLELGRFHK</sequence>
<dbReference type="EMBL" id="CM044701">
    <property type="protein sequence ID" value="KAI5679595.1"/>
    <property type="molecule type" value="Genomic_DNA"/>
</dbReference>
<proteinExistence type="predicted"/>
<accession>A0ACC0C3T0</accession>
<name>A0ACC0C3T0_CATRO</name>
<reference evidence="2" key="1">
    <citation type="journal article" date="2023" name="Nat. Plants">
        <title>Single-cell RNA sequencing provides a high-resolution roadmap for understanding the multicellular compartmentation of specialized metabolism.</title>
        <authorList>
            <person name="Sun S."/>
            <person name="Shen X."/>
            <person name="Li Y."/>
            <person name="Li Y."/>
            <person name="Wang S."/>
            <person name="Li R."/>
            <person name="Zhang H."/>
            <person name="Shen G."/>
            <person name="Guo B."/>
            <person name="Wei J."/>
            <person name="Xu J."/>
            <person name="St-Pierre B."/>
            <person name="Chen S."/>
            <person name="Sun C."/>
        </authorList>
    </citation>
    <scope>NUCLEOTIDE SEQUENCE [LARGE SCALE GENOMIC DNA]</scope>
</reference>
<dbReference type="Proteomes" id="UP001060085">
    <property type="component" value="Linkage Group LG01"/>
</dbReference>